<feature type="compositionally biased region" description="Basic and acidic residues" evidence="1">
    <location>
        <begin position="1388"/>
        <end position="1400"/>
    </location>
</feature>
<feature type="compositionally biased region" description="Basic and acidic residues" evidence="1">
    <location>
        <begin position="263"/>
        <end position="284"/>
    </location>
</feature>
<feature type="compositionally biased region" description="Polar residues" evidence="1">
    <location>
        <begin position="1402"/>
        <end position="1411"/>
    </location>
</feature>
<feature type="compositionally biased region" description="Basic and acidic residues" evidence="1">
    <location>
        <begin position="643"/>
        <end position="653"/>
    </location>
</feature>
<dbReference type="GO" id="GO:0007051">
    <property type="term" value="P:spindle organization"/>
    <property type="evidence" value="ECO:0007669"/>
    <property type="project" value="InterPro"/>
</dbReference>
<feature type="compositionally biased region" description="Basic and acidic residues" evidence="1">
    <location>
        <begin position="669"/>
        <end position="682"/>
    </location>
</feature>
<feature type="compositionally biased region" description="Low complexity" evidence="1">
    <location>
        <begin position="1366"/>
        <end position="1387"/>
    </location>
</feature>
<dbReference type="InterPro" id="IPR011989">
    <property type="entry name" value="ARM-like"/>
</dbReference>
<sequence length="1475" mass="163288">MDGQGIVNPESFDHALVAKAVCNFISTDVSVAVATAGCTLVTSMCLHCAGGVAPHAKEYLKAILGRLREKKLTTVKYCSTAAFSVFLVAKMDDVYPPFNASLRSKNPAVRIETMGLLARLWAGAEAIGEQWVGYKPLTPVYMRRLVTGGALSEVTKPKLVARIVSDLSAQAADAAEIIRTAAIQCITSLGMTGHVPDEQLLEGLDKRIRAKVEAALAKRERADQGGEAPEAKEAKDTKGEKEERERAKPKGRPRATSIGGRSKAPEREAAAEEEDPYGRPDVSDKLGLESPVIVKLAHPDWHMRLEAIKEVQALFAQHNYSVQPRLGELPGVLVNRYKAEKNAKLAPPLMAMTADALRSLRPVERTRYVQILAMPVIQGLADSKAGYLNTVERVLTLLTGSEEDMGNVLLDGAVQSGHRNLFHIIASGLSAKKSRVHTKAQCYLLSWIAGQFVQYKDEETPRPDHKRIELMRSLIEPVMHHLNDPNPGPRRDAESLLASIIHVDPTHSVKRVKECHENMTKASRDKIQPLVNRLCEAERQRERERERERQAAEVKREPESTAEAERKPERKSHPGRTHKRSVSEVDVAEELEREREAEAEAAKPSRLPTKGKGLVRRDARGRPITQGEEVEVETEPTASHFVDPSRHQKERVGKTHRSPVRGVHPKAKGKAEREREREREEVEPPVVTPITQQPEAEAEAEAEFDDHLGDLPPTPKLPIPSYKVEDVQDKAEVERAERREAELQGIRTQIAQLPATPKLAQLDTRSLTHCTDSLDALVNRLMSNECRTWYDDALEEADAVEGIISILKHVVTAIREKPALLKDSDFPPRLVSGVLRALRIHTPVTAKFPVRLVRYGAIALAEVFERPQACGFFSASEIRIMLFEVFSLMHWVGTKPEELSSGDYGTEAQLRDAMGLLNNIILETTDNCDPTVCFEALQSLLRSVNSQLFLNPFPTLPEASAHPAMCRSAVLWYNPRSLADIQGFVSRALNRLTRNAMQDKTQPIQTEIAARKATVETLVLSGEIENEATTQNLQTILARRTHTDKHKGRAFPPLNIDHTLMMLHHFLQRQAELIGARPTSRAALPSSPSASMSLDDLADTGLGGAEAAAARTGLDIEDIVYAREAALKIVRDLDSYCDGAIGLFLVYVPETPECIIRRTLRDVRMRNGVTQPLTLLVDLEAKAYEAEASPEFDPTASRFPGDRSAPFSSSTVQRQIRRYLGSDDSAASEAAADSAFEHLLNQCRREYLDAERAAERPQADPSAMPCSVWEEYLERVLVPMLGSSMHLEVRIVEFLRRMLISRYLETMAESLAKKVASIDMADSAPLLSEIRQRSQQRKRAAGAGAGGEDSSLTSSIRPAALVLPVSTSERSSPPSTASSQGSISVSGGERERERHVERQGHSQTRVPSANLSLARPRTPRPSILNAQRPATPVAQYLTRLEEIERSLQSHSATGTQMRRSSVTMHLQKRDNRRGN</sequence>
<dbReference type="EMBL" id="BDIP01000432">
    <property type="protein sequence ID" value="GIQ81579.1"/>
    <property type="molecule type" value="Genomic_DNA"/>
</dbReference>
<dbReference type="OrthoDB" id="205662at2759"/>
<dbReference type="GO" id="GO:0051010">
    <property type="term" value="F:microtubule plus-end binding"/>
    <property type="evidence" value="ECO:0007669"/>
    <property type="project" value="InterPro"/>
</dbReference>
<gene>
    <name evidence="2" type="ORF">KIPB_002558</name>
</gene>
<dbReference type="GO" id="GO:0030951">
    <property type="term" value="P:establishment or maintenance of microtubule cytoskeleton polarity"/>
    <property type="evidence" value="ECO:0007669"/>
    <property type="project" value="InterPro"/>
</dbReference>
<dbReference type="SUPFAM" id="SSF48371">
    <property type="entry name" value="ARM repeat"/>
    <property type="match status" value="1"/>
</dbReference>
<feature type="compositionally biased region" description="Basic and acidic residues" evidence="1">
    <location>
        <begin position="218"/>
        <end position="248"/>
    </location>
</feature>
<dbReference type="InterPro" id="IPR016024">
    <property type="entry name" value="ARM-type_fold"/>
</dbReference>
<name>A0A9K3CQU1_9EUKA</name>
<organism evidence="2 3">
    <name type="scientific">Kipferlia bialata</name>
    <dbReference type="NCBI Taxonomy" id="797122"/>
    <lineage>
        <taxon>Eukaryota</taxon>
        <taxon>Metamonada</taxon>
        <taxon>Carpediemonas-like organisms</taxon>
        <taxon>Kipferlia</taxon>
    </lineage>
</organism>
<comment type="caution">
    <text evidence="2">The sequence shown here is derived from an EMBL/GenBank/DDBJ whole genome shotgun (WGS) entry which is preliminary data.</text>
</comment>
<evidence type="ECO:0000313" key="3">
    <source>
        <dbReference type="Proteomes" id="UP000265618"/>
    </source>
</evidence>
<feature type="compositionally biased region" description="Basic residues" evidence="1">
    <location>
        <begin position="654"/>
        <end position="668"/>
    </location>
</feature>
<dbReference type="PANTHER" id="PTHR12609">
    <property type="entry name" value="MICROTUBULE ASSOCIATED PROTEIN XMAP215"/>
    <property type="match status" value="1"/>
</dbReference>
<feature type="region of interest" description="Disordered" evidence="1">
    <location>
        <begin position="218"/>
        <end position="284"/>
    </location>
</feature>
<feature type="region of interest" description="Disordered" evidence="1">
    <location>
        <begin position="1331"/>
        <end position="1353"/>
    </location>
</feature>
<dbReference type="InterPro" id="IPR045110">
    <property type="entry name" value="XMAP215"/>
</dbReference>
<reference evidence="2 3" key="1">
    <citation type="journal article" date="2018" name="PLoS ONE">
        <title>The draft genome of Kipferlia bialata reveals reductive genome evolution in fornicate parasites.</title>
        <authorList>
            <person name="Tanifuji G."/>
            <person name="Takabayashi S."/>
            <person name="Kume K."/>
            <person name="Takagi M."/>
            <person name="Nakayama T."/>
            <person name="Kamikawa R."/>
            <person name="Inagaki Y."/>
            <person name="Hashimoto T."/>
        </authorList>
    </citation>
    <scope>NUCLEOTIDE SEQUENCE [LARGE SCALE GENOMIC DNA]</scope>
    <source>
        <strain evidence="2">NY0173</strain>
    </source>
</reference>
<feature type="region of interest" description="Disordered" evidence="1">
    <location>
        <begin position="1365"/>
        <end position="1430"/>
    </location>
</feature>
<evidence type="ECO:0008006" key="4">
    <source>
        <dbReference type="Google" id="ProtNLM"/>
    </source>
</evidence>
<proteinExistence type="predicted"/>
<feature type="region of interest" description="Disordered" evidence="1">
    <location>
        <begin position="1188"/>
        <end position="1210"/>
    </location>
</feature>
<feature type="compositionally biased region" description="Basic and acidic residues" evidence="1">
    <location>
        <begin position="538"/>
        <end position="572"/>
    </location>
</feature>
<evidence type="ECO:0000313" key="2">
    <source>
        <dbReference type="EMBL" id="GIQ81579.1"/>
    </source>
</evidence>
<dbReference type="Proteomes" id="UP000265618">
    <property type="component" value="Unassembled WGS sequence"/>
</dbReference>
<feature type="compositionally biased region" description="Polar residues" evidence="1">
    <location>
        <begin position="1448"/>
        <end position="1464"/>
    </location>
</feature>
<keyword evidence="3" id="KW-1185">Reference proteome</keyword>
<feature type="compositionally biased region" description="Basic and acidic residues" evidence="1">
    <location>
        <begin position="590"/>
        <end position="603"/>
    </location>
</feature>
<feature type="region of interest" description="Disordered" evidence="1">
    <location>
        <begin position="538"/>
        <end position="687"/>
    </location>
</feature>
<dbReference type="GO" id="GO:0046785">
    <property type="term" value="P:microtubule polymerization"/>
    <property type="evidence" value="ECO:0007669"/>
    <property type="project" value="InterPro"/>
</dbReference>
<evidence type="ECO:0000256" key="1">
    <source>
        <dbReference type="SAM" id="MobiDB-lite"/>
    </source>
</evidence>
<feature type="region of interest" description="Disordered" evidence="1">
    <location>
        <begin position="1448"/>
        <end position="1475"/>
    </location>
</feature>
<dbReference type="GO" id="GO:0061863">
    <property type="term" value="F:microtubule plus end polymerase"/>
    <property type="evidence" value="ECO:0007669"/>
    <property type="project" value="InterPro"/>
</dbReference>
<accession>A0A9K3CQU1</accession>
<protein>
    <recommendedName>
        <fullName evidence="4">TOG domain-containing protein</fullName>
    </recommendedName>
</protein>
<dbReference type="Gene3D" id="1.25.10.10">
    <property type="entry name" value="Leucine-rich Repeat Variant"/>
    <property type="match status" value="2"/>
</dbReference>